<sequence length="171" mass="19059">MSTFVTRTQALTTPAENFAATIRELRDRAEVVDALHRFAQGQDLRDRDLFASSFTGDATLDFRPTAAKWGAEPPVLVGREGIADAIFGLFAGRVDTTHRVTNTRVSIDGDTAHCTALVEAQHLLTIDHTVHALLNNYYDTTLHRTGDHWRIHHLRIDNVWLTGTPKAIFDA</sequence>
<reference evidence="2 3" key="1">
    <citation type="submission" date="2018-02" db="EMBL/GenBank/DDBJ databases">
        <title>Genomic Encyclopedia of Archaeal and Bacterial Type Strains, Phase II (KMG-II): from individual species to whole genera.</title>
        <authorList>
            <person name="Goeker M."/>
        </authorList>
    </citation>
    <scope>NUCLEOTIDE SEQUENCE [LARGE SCALE GENOMIC DNA]</scope>
    <source>
        <strain evidence="2 3">YU 961-1</strain>
    </source>
</reference>
<name>A0A2S6GDB9_9PSEU</name>
<dbReference type="InterPro" id="IPR032710">
    <property type="entry name" value="NTF2-like_dom_sf"/>
</dbReference>
<feature type="domain" description="SnoaL-like" evidence="1">
    <location>
        <begin position="23"/>
        <end position="155"/>
    </location>
</feature>
<dbReference type="AlphaFoldDB" id="A0A2S6GDB9"/>
<proteinExistence type="predicted"/>
<dbReference type="Proteomes" id="UP000239203">
    <property type="component" value="Unassembled WGS sequence"/>
</dbReference>
<dbReference type="OrthoDB" id="1492465at2"/>
<evidence type="ECO:0000259" key="1">
    <source>
        <dbReference type="Pfam" id="PF13577"/>
    </source>
</evidence>
<dbReference type="Pfam" id="PF13577">
    <property type="entry name" value="SnoaL_4"/>
    <property type="match status" value="1"/>
</dbReference>
<dbReference type="SUPFAM" id="SSF54427">
    <property type="entry name" value="NTF2-like"/>
    <property type="match status" value="1"/>
</dbReference>
<dbReference type="RefSeq" id="WP_104482895.1">
    <property type="nucleotide sequence ID" value="NZ_CP154825.1"/>
</dbReference>
<protein>
    <submittedName>
        <fullName evidence="2">SnoaL-like protein</fullName>
    </submittedName>
</protein>
<gene>
    <name evidence="2" type="ORF">CLV40_13037</name>
</gene>
<keyword evidence="3" id="KW-1185">Reference proteome</keyword>
<evidence type="ECO:0000313" key="2">
    <source>
        <dbReference type="EMBL" id="PPK63245.1"/>
    </source>
</evidence>
<comment type="caution">
    <text evidence="2">The sequence shown here is derived from an EMBL/GenBank/DDBJ whole genome shotgun (WGS) entry which is preliminary data.</text>
</comment>
<organism evidence="2 3">
    <name type="scientific">Actinokineospora auranticolor</name>
    <dbReference type="NCBI Taxonomy" id="155976"/>
    <lineage>
        <taxon>Bacteria</taxon>
        <taxon>Bacillati</taxon>
        <taxon>Actinomycetota</taxon>
        <taxon>Actinomycetes</taxon>
        <taxon>Pseudonocardiales</taxon>
        <taxon>Pseudonocardiaceae</taxon>
        <taxon>Actinokineospora</taxon>
    </lineage>
</organism>
<dbReference type="EMBL" id="PTIX01000030">
    <property type="protein sequence ID" value="PPK63245.1"/>
    <property type="molecule type" value="Genomic_DNA"/>
</dbReference>
<dbReference type="Gene3D" id="3.10.450.50">
    <property type="match status" value="1"/>
</dbReference>
<dbReference type="InterPro" id="IPR037401">
    <property type="entry name" value="SnoaL-like"/>
</dbReference>
<accession>A0A2S6GDB9</accession>
<evidence type="ECO:0000313" key="3">
    <source>
        <dbReference type="Proteomes" id="UP000239203"/>
    </source>
</evidence>